<feature type="domain" description="C2H2-type" evidence="14">
    <location>
        <begin position="322"/>
        <end position="349"/>
    </location>
</feature>
<evidence type="ECO:0000256" key="8">
    <source>
        <dbReference type="ARBA" id="ARBA00023125"/>
    </source>
</evidence>
<dbReference type="GO" id="GO:0008270">
    <property type="term" value="F:zinc ion binding"/>
    <property type="evidence" value="ECO:0007669"/>
    <property type="project" value="UniProtKB-UniRule"/>
</dbReference>
<feature type="domain" description="C2H2-type" evidence="14">
    <location>
        <begin position="559"/>
        <end position="586"/>
    </location>
</feature>
<feature type="binding site" evidence="12">
    <location>
        <position position="68"/>
    </location>
    <ligand>
        <name>Zn(2+)</name>
        <dbReference type="ChEBI" id="CHEBI:29105"/>
    </ligand>
</feature>
<evidence type="ECO:0000256" key="1">
    <source>
        <dbReference type="ARBA" id="ARBA00004123"/>
    </source>
</evidence>
<comment type="similarity">
    <text evidence="2">Belongs to the krueppel C2H2-type zinc-finger protein family.</text>
</comment>
<evidence type="ECO:0000256" key="6">
    <source>
        <dbReference type="ARBA" id="ARBA00022833"/>
    </source>
</evidence>
<keyword evidence="6 12" id="KW-0862">Zinc</keyword>
<dbReference type="SUPFAM" id="SSF57716">
    <property type="entry name" value="Glucocorticoid receptor-like (DNA-binding domain)"/>
    <property type="match status" value="1"/>
</dbReference>
<keyword evidence="10" id="KW-0539">Nucleus</keyword>
<protein>
    <recommendedName>
        <fullName evidence="18">Zinc finger protein</fullName>
    </recommendedName>
</protein>
<evidence type="ECO:0000256" key="9">
    <source>
        <dbReference type="ARBA" id="ARBA00023163"/>
    </source>
</evidence>
<proteinExistence type="inferred from homology"/>
<feature type="binding site" evidence="12">
    <location>
        <position position="71"/>
    </location>
    <ligand>
        <name>Zn(2+)</name>
        <dbReference type="ChEBI" id="CHEBI:29105"/>
    </ligand>
</feature>
<dbReference type="EMBL" id="OU963863">
    <property type="protein sequence ID" value="CAH0385820.1"/>
    <property type="molecule type" value="Genomic_DNA"/>
</dbReference>
<dbReference type="PANTHER" id="PTHR23226">
    <property type="entry name" value="ZINC FINGER AND SCAN DOMAIN-CONTAINING"/>
    <property type="match status" value="1"/>
</dbReference>
<sequence>MNEDFMQLGFIKDFNQVCRLCLAQGGVLSRIFDHVNASIPEAENLRCKIEKSVSLQVEENDGLPNLICEHCLLNVDRSLKFKERCIRSDALLRSYLHYIVLKEKENSQPYIKTEIKSEPEEQDIDALHDSIDEDEDDEDDEDDDSCHQDIKEEQSEEVVMIVDPFSIHLDQYDDDMSEENQDSHLDYPVESSYGGSDVLRLSQEDPRRHSNCNICNLGFKNREQLDRHKQIHTAGPPYPCDYCDKSFDGRSDLKTHWETHKGDNQFMCEVCGASYAEEAILQAHSIIHERVRPYNCPTCSKSFYYRSDLRKHAIIHTGIRPYECSICKKSFTRSTNLNKHARIHTGNRPHTCEDCGKMFGTRSDLKRHEVVHTGVKSWICSVCFIPFNRKDKLTRHEKLHTGAPRPFPCPECPTSFLRKEELTKHTQFHHYKPPSPEALALLNAKLKKPIPVNGNVDLIYKKDMERGNATFKSLVKQAFGTDNENSKNQTKPPQNVTKFKEPKISIKPPEELQERREENIPAVVEKEKKKTSEKLQLTENELFQLDLNRFNVDPDNKAYQCDVCCKRFADCRNLRKHKVIHSGVKPFKCGYCDKCFYRRRELNRHTAVHTGFKPYSCSICHKSFSRSDKLAKHIKIHRTNNDDSSSRQVSNNFVSGNEVASNVSLGKFTKLLFNNVSGSNSSPVSKEDSSEDSSNDTSIKSDSVEKLEKNPEIIFFPVGKN</sequence>
<evidence type="ECO:0000313" key="17">
    <source>
        <dbReference type="Proteomes" id="UP001152759"/>
    </source>
</evidence>
<feature type="binding site" evidence="12">
    <location>
        <position position="18"/>
    </location>
    <ligand>
        <name>Zn(2+)</name>
        <dbReference type="ChEBI" id="CHEBI:29105"/>
    </ligand>
</feature>
<dbReference type="PROSITE" id="PS51915">
    <property type="entry name" value="ZAD"/>
    <property type="match status" value="1"/>
</dbReference>
<feature type="domain" description="C2H2-type" evidence="14">
    <location>
        <begin position="350"/>
        <end position="377"/>
    </location>
</feature>
<keyword evidence="7" id="KW-0805">Transcription regulation</keyword>
<evidence type="ECO:0000256" key="11">
    <source>
        <dbReference type="PROSITE-ProRule" id="PRU00042"/>
    </source>
</evidence>
<feature type="domain" description="C2H2-type" evidence="14">
    <location>
        <begin position="210"/>
        <end position="237"/>
    </location>
</feature>
<feature type="compositionally biased region" description="Acidic residues" evidence="13">
    <location>
        <begin position="132"/>
        <end position="144"/>
    </location>
</feature>
<evidence type="ECO:0000256" key="2">
    <source>
        <dbReference type="ARBA" id="ARBA00006991"/>
    </source>
</evidence>
<evidence type="ECO:0000256" key="3">
    <source>
        <dbReference type="ARBA" id="ARBA00022723"/>
    </source>
</evidence>
<feature type="binding site" evidence="12">
    <location>
        <position position="21"/>
    </location>
    <ligand>
        <name>Zn(2+)</name>
        <dbReference type="ChEBI" id="CHEBI:29105"/>
    </ligand>
</feature>
<dbReference type="FunFam" id="3.30.160.60:FF:000213">
    <property type="entry name" value="Zinc finger protein 624"/>
    <property type="match status" value="1"/>
</dbReference>
<dbReference type="InterPro" id="IPR012934">
    <property type="entry name" value="Znf_AD"/>
</dbReference>
<dbReference type="Pfam" id="PF00096">
    <property type="entry name" value="zf-C2H2"/>
    <property type="match status" value="8"/>
</dbReference>
<feature type="domain" description="C2H2-type" evidence="14">
    <location>
        <begin position="615"/>
        <end position="642"/>
    </location>
</feature>
<keyword evidence="3 12" id="KW-0479">Metal-binding</keyword>
<dbReference type="GO" id="GO:0005634">
    <property type="term" value="C:nucleus"/>
    <property type="evidence" value="ECO:0007669"/>
    <property type="project" value="UniProtKB-SubCell"/>
</dbReference>
<evidence type="ECO:0000313" key="16">
    <source>
        <dbReference type="EMBL" id="CAH0385820.1"/>
    </source>
</evidence>
<organism evidence="16 17">
    <name type="scientific">Bemisia tabaci</name>
    <name type="common">Sweetpotato whitefly</name>
    <name type="synonym">Aleurodes tabaci</name>
    <dbReference type="NCBI Taxonomy" id="7038"/>
    <lineage>
        <taxon>Eukaryota</taxon>
        <taxon>Metazoa</taxon>
        <taxon>Ecdysozoa</taxon>
        <taxon>Arthropoda</taxon>
        <taxon>Hexapoda</taxon>
        <taxon>Insecta</taxon>
        <taxon>Pterygota</taxon>
        <taxon>Neoptera</taxon>
        <taxon>Paraneoptera</taxon>
        <taxon>Hemiptera</taxon>
        <taxon>Sternorrhyncha</taxon>
        <taxon>Aleyrodoidea</taxon>
        <taxon>Aleyrodidae</taxon>
        <taxon>Aleyrodinae</taxon>
        <taxon>Bemisia</taxon>
    </lineage>
</organism>
<evidence type="ECO:0008006" key="18">
    <source>
        <dbReference type="Google" id="ProtNLM"/>
    </source>
</evidence>
<dbReference type="PROSITE" id="PS50157">
    <property type="entry name" value="ZINC_FINGER_C2H2_2"/>
    <property type="match status" value="11"/>
</dbReference>
<gene>
    <name evidence="16" type="ORF">BEMITA_LOCUS5007</name>
</gene>
<dbReference type="InterPro" id="IPR013087">
    <property type="entry name" value="Znf_C2H2_type"/>
</dbReference>
<dbReference type="OrthoDB" id="434783at2759"/>
<keyword evidence="4" id="KW-0677">Repeat</keyword>
<keyword evidence="8" id="KW-0238">DNA-binding</keyword>
<dbReference type="PROSITE" id="PS00028">
    <property type="entry name" value="ZINC_FINGER_C2H2_1"/>
    <property type="match status" value="11"/>
</dbReference>
<evidence type="ECO:0000256" key="7">
    <source>
        <dbReference type="ARBA" id="ARBA00023015"/>
    </source>
</evidence>
<dbReference type="FunFam" id="3.30.160.60:FF:000624">
    <property type="entry name" value="zinc finger protein 697"/>
    <property type="match status" value="1"/>
</dbReference>
<feature type="region of interest" description="Disordered" evidence="13">
    <location>
        <begin position="677"/>
        <end position="705"/>
    </location>
</feature>
<accession>A0A9P0EZR0</accession>
<dbReference type="Gene3D" id="3.40.1800.20">
    <property type="match status" value="1"/>
</dbReference>
<dbReference type="FunFam" id="3.30.160.60:FF:001156">
    <property type="entry name" value="Zinc finger protein 407"/>
    <property type="match status" value="1"/>
</dbReference>
<dbReference type="SMART" id="SM00355">
    <property type="entry name" value="ZnF_C2H2"/>
    <property type="match status" value="11"/>
</dbReference>
<dbReference type="Pfam" id="PF07776">
    <property type="entry name" value="zf-AD"/>
    <property type="match status" value="1"/>
</dbReference>
<dbReference type="FunFam" id="3.30.160.60:FF:000358">
    <property type="entry name" value="zinc finger protein 24"/>
    <property type="match status" value="1"/>
</dbReference>
<feature type="region of interest" description="Disordered" evidence="13">
    <location>
        <begin position="132"/>
        <end position="153"/>
    </location>
</feature>
<feature type="domain" description="ZAD" evidence="15">
    <location>
        <begin position="16"/>
        <end position="95"/>
    </location>
</feature>
<dbReference type="PANTHER" id="PTHR23226:SF416">
    <property type="entry name" value="FI01424P"/>
    <property type="match status" value="1"/>
</dbReference>
<dbReference type="FunFam" id="3.30.160.60:FF:000264">
    <property type="entry name" value="Zinc finger protein 236"/>
    <property type="match status" value="1"/>
</dbReference>
<evidence type="ECO:0000256" key="10">
    <source>
        <dbReference type="ARBA" id="ARBA00023242"/>
    </source>
</evidence>
<name>A0A9P0EZR0_BEMTA</name>
<evidence type="ECO:0000256" key="13">
    <source>
        <dbReference type="SAM" id="MobiDB-lite"/>
    </source>
</evidence>
<dbReference type="InterPro" id="IPR036236">
    <property type="entry name" value="Znf_C2H2_sf"/>
</dbReference>
<feature type="domain" description="C2H2-type" evidence="14">
    <location>
        <begin position="378"/>
        <end position="405"/>
    </location>
</feature>
<evidence type="ECO:0000259" key="15">
    <source>
        <dbReference type="PROSITE" id="PS51915"/>
    </source>
</evidence>
<feature type="domain" description="C2H2-type" evidence="14">
    <location>
        <begin position="587"/>
        <end position="614"/>
    </location>
</feature>
<evidence type="ECO:0000259" key="14">
    <source>
        <dbReference type="PROSITE" id="PS50157"/>
    </source>
</evidence>
<feature type="domain" description="C2H2-type" evidence="14">
    <location>
        <begin position="266"/>
        <end position="293"/>
    </location>
</feature>
<feature type="domain" description="C2H2-type" evidence="14">
    <location>
        <begin position="238"/>
        <end position="265"/>
    </location>
</feature>
<keyword evidence="17" id="KW-1185">Reference proteome</keyword>
<keyword evidence="9" id="KW-0804">Transcription</keyword>
<dbReference type="AlphaFoldDB" id="A0A9P0EZR0"/>
<dbReference type="SMART" id="SM00868">
    <property type="entry name" value="zf-AD"/>
    <property type="match status" value="1"/>
</dbReference>
<dbReference type="GO" id="GO:0000981">
    <property type="term" value="F:DNA-binding transcription factor activity, RNA polymerase II-specific"/>
    <property type="evidence" value="ECO:0007669"/>
    <property type="project" value="TreeGrafter"/>
</dbReference>
<dbReference type="Proteomes" id="UP001152759">
    <property type="component" value="Chromosome 2"/>
</dbReference>
<feature type="domain" description="C2H2-type" evidence="14">
    <location>
        <begin position="294"/>
        <end position="321"/>
    </location>
</feature>
<keyword evidence="5 11" id="KW-0863">Zinc-finger</keyword>
<evidence type="ECO:0000256" key="12">
    <source>
        <dbReference type="PROSITE-ProRule" id="PRU01263"/>
    </source>
</evidence>
<reference evidence="16" key="1">
    <citation type="submission" date="2021-12" db="EMBL/GenBank/DDBJ databases">
        <authorList>
            <person name="King R."/>
        </authorList>
    </citation>
    <scope>NUCLEOTIDE SEQUENCE</scope>
</reference>
<dbReference type="Gene3D" id="3.30.160.60">
    <property type="entry name" value="Classic Zinc Finger"/>
    <property type="match status" value="8"/>
</dbReference>
<dbReference type="GO" id="GO:0000978">
    <property type="term" value="F:RNA polymerase II cis-regulatory region sequence-specific DNA binding"/>
    <property type="evidence" value="ECO:0007669"/>
    <property type="project" value="TreeGrafter"/>
</dbReference>
<comment type="subcellular location">
    <subcellularLocation>
        <location evidence="1">Nucleus</location>
    </subcellularLocation>
</comment>
<feature type="domain" description="C2H2-type" evidence="14">
    <location>
        <begin position="407"/>
        <end position="434"/>
    </location>
</feature>
<dbReference type="SUPFAM" id="SSF57667">
    <property type="entry name" value="beta-beta-alpha zinc fingers"/>
    <property type="match status" value="6"/>
</dbReference>
<evidence type="ECO:0000256" key="5">
    <source>
        <dbReference type="ARBA" id="ARBA00022771"/>
    </source>
</evidence>
<evidence type="ECO:0000256" key="4">
    <source>
        <dbReference type="ARBA" id="ARBA00022737"/>
    </source>
</evidence>